<sequence>MTSCQRSWYPDRATLHGQQLKLAVAALQLPSEKVLTEEQSFPWHVLGPVCPEDMAMDHTDSWAAATTELNHWEHALGAHLMDHLTQAKRQLAVQASTHKESEVTLTSTDKGERRLRS</sequence>
<keyword evidence="3" id="KW-1185">Reference proteome</keyword>
<accession>A0ABQ9UCM4</accession>
<dbReference type="EMBL" id="JASSZA010000013">
    <property type="protein sequence ID" value="KAK2094833.1"/>
    <property type="molecule type" value="Genomic_DNA"/>
</dbReference>
<feature type="region of interest" description="Disordered" evidence="1">
    <location>
        <begin position="91"/>
        <end position="117"/>
    </location>
</feature>
<organism evidence="2 3">
    <name type="scientific">Saguinus oedipus</name>
    <name type="common">Cotton-top tamarin</name>
    <name type="synonym">Oedipomidas oedipus</name>
    <dbReference type="NCBI Taxonomy" id="9490"/>
    <lineage>
        <taxon>Eukaryota</taxon>
        <taxon>Metazoa</taxon>
        <taxon>Chordata</taxon>
        <taxon>Craniata</taxon>
        <taxon>Vertebrata</taxon>
        <taxon>Euteleostomi</taxon>
        <taxon>Mammalia</taxon>
        <taxon>Eutheria</taxon>
        <taxon>Euarchontoglires</taxon>
        <taxon>Primates</taxon>
        <taxon>Haplorrhini</taxon>
        <taxon>Platyrrhini</taxon>
        <taxon>Cebidae</taxon>
        <taxon>Callitrichinae</taxon>
        <taxon>Saguinus</taxon>
    </lineage>
</organism>
<proteinExistence type="predicted"/>
<evidence type="ECO:0000313" key="3">
    <source>
        <dbReference type="Proteomes" id="UP001266305"/>
    </source>
</evidence>
<protein>
    <submittedName>
        <fullName evidence="2">Uncharacterized protein</fullName>
    </submittedName>
</protein>
<evidence type="ECO:0000313" key="2">
    <source>
        <dbReference type="EMBL" id="KAK2094833.1"/>
    </source>
</evidence>
<evidence type="ECO:0000256" key="1">
    <source>
        <dbReference type="SAM" id="MobiDB-lite"/>
    </source>
</evidence>
<reference evidence="2 3" key="1">
    <citation type="submission" date="2023-05" db="EMBL/GenBank/DDBJ databases">
        <title>B98-5 Cell Line De Novo Hybrid Assembly: An Optical Mapping Approach.</title>
        <authorList>
            <person name="Kananen K."/>
            <person name="Auerbach J.A."/>
            <person name="Kautto E."/>
            <person name="Blachly J.S."/>
        </authorList>
    </citation>
    <scope>NUCLEOTIDE SEQUENCE [LARGE SCALE GENOMIC DNA]</scope>
    <source>
        <strain evidence="2">B95-8</strain>
        <tissue evidence="2">Cell line</tissue>
    </source>
</reference>
<dbReference type="Proteomes" id="UP001266305">
    <property type="component" value="Unassembled WGS sequence"/>
</dbReference>
<name>A0ABQ9UCM4_SAGOE</name>
<gene>
    <name evidence="2" type="ORF">P7K49_026249</name>
</gene>
<comment type="caution">
    <text evidence="2">The sequence shown here is derived from an EMBL/GenBank/DDBJ whole genome shotgun (WGS) entry which is preliminary data.</text>
</comment>